<comment type="catalytic activity">
    <reaction evidence="4">
        <text>a 4-saturated-(3S)-3-hydroxyacyl-CoA = a (3E)-enoyl-CoA + H2O</text>
        <dbReference type="Rhea" id="RHEA:20724"/>
        <dbReference type="ChEBI" id="CHEBI:15377"/>
        <dbReference type="ChEBI" id="CHEBI:58521"/>
        <dbReference type="ChEBI" id="CHEBI:137480"/>
        <dbReference type="EC" id="4.2.1.17"/>
    </reaction>
</comment>
<accession>A0ABY5PKN3</accession>
<evidence type="ECO:0000256" key="2">
    <source>
        <dbReference type="ARBA" id="ARBA00023239"/>
    </source>
</evidence>
<dbReference type="InterPro" id="IPR029045">
    <property type="entry name" value="ClpP/crotonase-like_dom_sf"/>
</dbReference>
<dbReference type="Pfam" id="PF00378">
    <property type="entry name" value="ECH_1"/>
    <property type="match status" value="1"/>
</dbReference>
<dbReference type="SUPFAM" id="SSF52096">
    <property type="entry name" value="ClpP/crotonase"/>
    <property type="match status" value="1"/>
</dbReference>
<evidence type="ECO:0000256" key="4">
    <source>
        <dbReference type="ARBA" id="ARBA00023717"/>
    </source>
</evidence>
<evidence type="ECO:0000256" key="1">
    <source>
        <dbReference type="ARBA" id="ARBA00005254"/>
    </source>
</evidence>
<proteinExistence type="inferred from homology"/>
<dbReference type="Proteomes" id="UP001058860">
    <property type="component" value="Chromosome"/>
</dbReference>
<dbReference type="CDD" id="cd06558">
    <property type="entry name" value="crotonase-like"/>
    <property type="match status" value="1"/>
</dbReference>
<evidence type="ECO:0000256" key="3">
    <source>
        <dbReference type="ARBA" id="ARBA00023709"/>
    </source>
</evidence>
<organism evidence="5 6">
    <name type="scientific">Svornostia abyssi</name>
    <dbReference type="NCBI Taxonomy" id="2898438"/>
    <lineage>
        <taxon>Bacteria</taxon>
        <taxon>Bacillati</taxon>
        <taxon>Actinomycetota</taxon>
        <taxon>Thermoleophilia</taxon>
        <taxon>Solirubrobacterales</taxon>
        <taxon>Baekduiaceae</taxon>
        <taxon>Svornostia</taxon>
    </lineage>
</organism>
<comment type="similarity">
    <text evidence="1">Belongs to the enoyl-CoA hydratase/isomerase family.</text>
</comment>
<evidence type="ECO:0000313" key="5">
    <source>
        <dbReference type="EMBL" id="UUY05164.1"/>
    </source>
</evidence>
<evidence type="ECO:0000313" key="6">
    <source>
        <dbReference type="Proteomes" id="UP001058860"/>
    </source>
</evidence>
<gene>
    <name evidence="5" type="ORF">LRS13_06455</name>
</gene>
<comment type="catalytic activity">
    <reaction evidence="3">
        <text>a (3S)-3-hydroxyacyl-CoA = a (2E)-enoyl-CoA + H2O</text>
        <dbReference type="Rhea" id="RHEA:16105"/>
        <dbReference type="ChEBI" id="CHEBI:15377"/>
        <dbReference type="ChEBI" id="CHEBI:57318"/>
        <dbReference type="ChEBI" id="CHEBI:58856"/>
        <dbReference type="EC" id="4.2.1.17"/>
    </reaction>
</comment>
<dbReference type="EMBL" id="CP088295">
    <property type="protein sequence ID" value="UUY05164.1"/>
    <property type="molecule type" value="Genomic_DNA"/>
</dbReference>
<keyword evidence="2" id="KW-0456">Lyase</keyword>
<dbReference type="Gene3D" id="3.90.226.10">
    <property type="entry name" value="2-enoyl-CoA Hydratase, Chain A, domain 1"/>
    <property type="match status" value="1"/>
</dbReference>
<dbReference type="PANTHER" id="PTHR11941:SF54">
    <property type="entry name" value="ENOYL-COA HYDRATASE, MITOCHONDRIAL"/>
    <property type="match status" value="1"/>
</dbReference>
<name>A0ABY5PKN3_9ACTN</name>
<dbReference type="InterPro" id="IPR001753">
    <property type="entry name" value="Enoyl-CoA_hydra/iso"/>
</dbReference>
<sequence length="259" mass="28265">MSDPVRYAVADHVATITMDDPDVRNALTAEMLTGLRDAFDRAVTDDDVRCIVLASSHPKVWCAGGDLKGFASETALITKFHGFEAFVGLFKAITDCPKPTLAAINGHALAGGMGLAMCFDLILASEQASFGTPEINIGAFPFMIMAVIYRNVPRKRVNELLMLGDRITAQEAKELEFVNRVVPVDAFDATVAEWAGKLAAKSPLLMRMGKEAMARQRDLGLHDALDYLRGQLALAQSTDDIKEGVTAFFEKREPNWTGR</sequence>
<dbReference type="PANTHER" id="PTHR11941">
    <property type="entry name" value="ENOYL-COA HYDRATASE-RELATED"/>
    <property type="match status" value="1"/>
</dbReference>
<dbReference type="RefSeq" id="WP_353865627.1">
    <property type="nucleotide sequence ID" value="NZ_CP088295.1"/>
</dbReference>
<keyword evidence="6" id="KW-1185">Reference proteome</keyword>
<dbReference type="Gene3D" id="1.10.12.10">
    <property type="entry name" value="Lyase 2-enoyl-coa Hydratase, Chain A, domain 2"/>
    <property type="match status" value="1"/>
</dbReference>
<reference evidence="6" key="1">
    <citation type="submission" date="2021-11" db="EMBL/GenBank/DDBJ databases">
        <title>Cultivation dependent microbiological survey of springs from the worlds oldest radium mine currently devoted to the extraction of radon-saturated water.</title>
        <authorList>
            <person name="Kapinusova G."/>
            <person name="Smrhova T."/>
            <person name="Strejcek M."/>
            <person name="Suman J."/>
            <person name="Jani K."/>
            <person name="Pajer P."/>
            <person name="Uhlik O."/>
        </authorList>
    </citation>
    <scope>NUCLEOTIDE SEQUENCE [LARGE SCALE GENOMIC DNA]</scope>
    <source>
        <strain evidence="6">J379</strain>
    </source>
</reference>
<protein>
    <submittedName>
        <fullName evidence="5">Enoyl-CoA hydratase/isomerase family protein</fullName>
    </submittedName>
</protein>
<dbReference type="InterPro" id="IPR014748">
    <property type="entry name" value="Enoyl-CoA_hydra_C"/>
</dbReference>